<evidence type="ECO:0000256" key="1">
    <source>
        <dbReference type="SAM" id="MobiDB-lite"/>
    </source>
</evidence>
<evidence type="ECO:0000313" key="3">
    <source>
        <dbReference type="Proteomes" id="UP001565368"/>
    </source>
</evidence>
<reference evidence="2 3" key="1">
    <citation type="submission" date="2023-08" db="EMBL/GenBank/DDBJ databases">
        <title>Annotated Genome Sequence of Vanrija albida AlHP1.</title>
        <authorList>
            <person name="Herzog R."/>
        </authorList>
    </citation>
    <scope>NUCLEOTIDE SEQUENCE [LARGE SCALE GENOMIC DNA]</scope>
    <source>
        <strain evidence="2 3">AlHP1</strain>
    </source>
</reference>
<organism evidence="2 3">
    <name type="scientific">Vanrija albida</name>
    <dbReference type="NCBI Taxonomy" id="181172"/>
    <lineage>
        <taxon>Eukaryota</taxon>
        <taxon>Fungi</taxon>
        <taxon>Dikarya</taxon>
        <taxon>Basidiomycota</taxon>
        <taxon>Agaricomycotina</taxon>
        <taxon>Tremellomycetes</taxon>
        <taxon>Trichosporonales</taxon>
        <taxon>Trichosporonaceae</taxon>
        <taxon>Vanrija</taxon>
    </lineage>
</organism>
<keyword evidence="3" id="KW-1185">Reference proteome</keyword>
<evidence type="ECO:0000313" key="2">
    <source>
        <dbReference type="EMBL" id="KAL1410648.1"/>
    </source>
</evidence>
<sequence length="205" mass="20465">MSTSSALSTSGSSFTIMSGPNSPSPSPSPSLAAADDILAMQAAQAGEQAAQGQHLARLTQLVADVARTAASLGEDMAEVKAAVRHEVDQSADSADRTVPAVTPADATLRDAVGALQRAVAALQDTTRAHAAAFAALRKMGAALSPALRGQFSAPVDTIPAAPATIPTGGVIGPRPLAVAASVFSDRPAPRFYGSLPASSLFGPPA</sequence>
<comment type="caution">
    <text evidence="2">The sequence shown here is derived from an EMBL/GenBank/DDBJ whole genome shotgun (WGS) entry which is preliminary data.</text>
</comment>
<dbReference type="Proteomes" id="UP001565368">
    <property type="component" value="Unassembled WGS sequence"/>
</dbReference>
<dbReference type="RefSeq" id="XP_069210592.1">
    <property type="nucleotide sequence ID" value="XM_069353174.1"/>
</dbReference>
<feature type="compositionally biased region" description="Low complexity" evidence="1">
    <location>
        <begin position="1"/>
        <end position="15"/>
    </location>
</feature>
<proteinExistence type="predicted"/>
<gene>
    <name evidence="2" type="ORF">Q8F55_004667</name>
</gene>
<accession>A0ABR3Q7C5</accession>
<dbReference type="EMBL" id="JBBXJM010000003">
    <property type="protein sequence ID" value="KAL1410648.1"/>
    <property type="molecule type" value="Genomic_DNA"/>
</dbReference>
<name>A0ABR3Q7C5_9TREE</name>
<feature type="region of interest" description="Disordered" evidence="1">
    <location>
        <begin position="1"/>
        <end position="35"/>
    </location>
</feature>
<protein>
    <submittedName>
        <fullName evidence="2">Uncharacterized protein</fullName>
    </submittedName>
</protein>
<dbReference type="GeneID" id="95985710"/>